<dbReference type="RefSeq" id="WP_216713897.1">
    <property type="nucleotide sequence ID" value="NZ_JACVEL010000003.1"/>
</dbReference>
<dbReference type="AlphaFoldDB" id="A0A8J6U243"/>
<name>A0A8J6U243_9FLAO</name>
<evidence type="ECO:0008006" key="3">
    <source>
        <dbReference type="Google" id="ProtNLM"/>
    </source>
</evidence>
<protein>
    <recommendedName>
        <fullName evidence="3">Alpha/beta hydrolase</fullName>
    </recommendedName>
</protein>
<evidence type="ECO:0000313" key="2">
    <source>
        <dbReference type="Proteomes" id="UP000652681"/>
    </source>
</evidence>
<reference evidence="1" key="1">
    <citation type="submission" date="2020-09" db="EMBL/GenBank/DDBJ databases">
        <title>Taishania pollutisoli gen. nov., sp. nov., Isolated from Tetrabromobisphenol A-Contaminated Soil.</title>
        <authorList>
            <person name="Chen Q."/>
        </authorList>
    </citation>
    <scope>NUCLEOTIDE SEQUENCE</scope>
    <source>
        <strain evidence="1">CZZ-1</strain>
    </source>
</reference>
<comment type="caution">
    <text evidence="1">The sequence shown here is derived from an EMBL/GenBank/DDBJ whole genome shotgun (WGS) entry which is preliminary data.</text>
</comment>
<dbReference type="Proteomes" id="UP000652681">
    <property type="component" value="Unassembled WGS sequence"/>
</dbReference>
<dbReference type="InterPro" id="IPR046114">
    <property type="entry name" value="DUF6051"/>
</dbReference>
<gene>
    <name evidence="1" type="ORF">H9Y05_06285</name>
</gene>
<dbReference type="Gene3D" id="3.40.50.1820">
    <property type="entry name" value="alpha/beta hydrolase"/>
    <property type="match status" value="1"/>
</dbReference>
<keyword evidence="2" id="KW-1185">Reference proteome</keyword>
<dbReference type="Pfam" id="PF19519">
    <property type="entry name" value="DUF6051"/>
    <property type="match status" value="1"/>
</dbReference>
<evidence type="ECO:0000313" key="1">
    <source>
        <dbReference type="EMBL" id="MBC9812085.1"/>
    </source>
</evidence>
<dbReference type="SUPFAM" id="SSF53474">
    <property type="entry name" value="alpha/beta-Hydrolases"/>
    <property type="match status" value="1"/>
</dbReference>
<dbReference type="EMBL" id="JACVEL010000003">
    <property type="protein sequence ID" value="MBC9812085.1"/>
    <property type="molecule type" value="Genomic_DNA"/>
</dbReference>
<proteinExistence type="predicted"/>
<dbReference type="InterPro" id="IPR029058">
    <property type="entry name" value="AB_hydrolase_fold"/>
</dbReference>
<organism evidence="1 2">
    <name type="scientific">Taishania pollutisoli</name>
    <dbReference type="NCBI Taxonomy" id="2766479"/>
    <lineage>
        <taxon>Bacteria</taxon>
        <taxon>Pseudomonadati</taxon>
        <taxon>Bacteroidota</taxon>
        <taxon>Flavobacteriia</taxon>
        <taxon>Flavobacteriales</taxon>
        <taxon>Crocinitomicaceae</taxon>
        <taxon>Taishania</taxon>
    </lineage>
</organism>
<sequence length="405" mass="46892">MHYYQLHQLLKHSFELPGTQKNIPELNISITHADFTSEDAKYFLPGSNLLYCKEHQIYFEEATVKGKTLLETSDFNIECNKQFQYHIVQDISVEQATGIVIMFHGLNEKKWDKYLPWACEIARQTKKAVVLFPIGFHMDRAPEVWSLRNEMYTVAQKRKNDYIDNSDCSYVNAAISSRLEENPQRIFWSGLQTYCDVIRLVYAIRKGNVGGISSHASFDLFGYSIGSFLSMILLMANPKGIFSNSKLFCFCGGMTIDRMYPISRYIMDSRAAIAMQKSFTELLSTDFSNDARLAHYQNSSEHKNESWFKTMLRYNFYQEDRENRIKELQHQIKSLVLKQDRVTPPIEALNTLKGGYRDILVDVQIEDFSHPYSHMVPFPLATKHAVEVDRSFAVFTQSVSVFLSK</sequence>
<accession>A0A8J6U243</accession>